<keyword evidence="4" id="KW-1185">Reference proteome</keyword>
<dbReference type="OrthoDB" id="7474881at2"/>
<gene>
    <name evidence="3" type="ORF">WYH_00201</name>
</gene>
<evidence type="ECO:0000256" key="1">
    <source>
        <dbReference type="SAM" id="MobiDB-lite"/>
    </source>
</evidence>
<feature type="signal peptide" evidence="2">
    <location>
        <begin position="1"/>
        <end position="28"/>
    </location>
</feature>
<evidence type="ECO:0000313" key="3">
    <source>
        <dbReference type="EMBL" id="AKH41266.1"/>
    </source>
</evidence>
<organism evidence="3 4">
    <name type="scientific">Croceibacterium atlanticum</name>
    <dbReference type="NCBI Taxonomy" id="1267766"/>
    <lineage>
        <taxon>Bacteria</taxon>
        <taxon>Pseudomonadati</taxon>
        <taxon>Pseudomonadota</taxon>
        <taxon>Alphaproteobacteria</taxon>
        <taxon>Sphingomonadales</taxon>
        <taxon>Erythrobacteraceae</taxon>
        <taxon>Croceibacterium</taxon>
    </lineage>
</organism>
<evidence type="ECO:0000313" key="4">
    <source>
        <dbReference type="Proteomes" id="UP000034392"/>
    </source>
</evidence>
<proteinExistence type="predicted"/>
<accession>A0A0F7KQ58</accession>
<feature type="region of interest" description="Disordered" evidence="1">
    <location>
        <begin position="106"/>
        <end position="130"/>
    </location>
</feature>
<keyword evidence="2" id="KW-0732">Signal</keyword>
<evidence type="ECO:0000256" key="2">
    <source>
        <dbReference type="SAM" id="SignalP"/>
    </source>
</evidence>
<dbReference type="AlphaFoldDB" id="A0A0F7KQ58"/>
<dbReference type="KEGG" id="aay:WYH_00201"/>
<evidence type="ECO:0008006" key="5">
    <source>
        <dbReference type="Google" id="ProtNLM"/>
    </source>
</evidence>
<dbReference type="PATRIC" id="fig|1267766.3.peg.206"/>
<dbReference type="InterPro" id="IPR008309">
    <property type="entry name" value="YdbL"/>
</dbReference>
<dbReference type="Proteomes" id="UP000034392">
    <property type="component" value="Chromosome"/>
</dbReference>
<sequence>MMNRLTRITLAATAAAVALGGIATPAFAQRDPAYAAAREAGKVGEQVDGYLGIVGSATSELRKMVDDINIKRKAVYAEKARAANATLQEYAFTAGCLAIARTEPGEKYQAPDGSWQTRTSAPPERDARCP</sequence>
<name>A0A0F7KQ58_9SPHN</name>
<protein>
    <recommendedName>
        <fullName evidence="5">DUF1318 domain-containing protein</fullName>
    </recommendedName>
</protein>
<dbReference type="Pfam" id="PF07027">
    <property type="entry name" value="DUF1318"/>
    <property type="match status" value="1"/>
</dbReference>
<dbReference type="EMBL" id="CP011452">
    <property type="protein sequence ID" value="AKH41266.1"/>
    <property type="molecule type" value="Genomic_DNA"/>
</dbReference>
<feature type="chain" id="PRO_5002518182" description="DUF1318 domain-containing protein" evidence="2">
    <location>
        <begin position="29"/>
        <end position="130"/>
    </location>
</feature>
<reference evidence="3" key="1">
    <citation type="submission" date="2015-05" db="EMBL/GenBank/DDBJ databases">
        <title>The complete genome of Altererythrobacter atlanticus strain 26DY36.</title>
        <authorList>
            <person name="Wu Y.-H."/>
            <person name="Cheng H."/>
            <person name="Wu X.-W."/>
        </authorList>
    </citation>
    <scope>NUCLEOTIDE SEQUENCE [LARGE SCALE GENOMIC DNA]</scope>
    <source>
        <strain evidence="3">26DY36</strain>
    </source>
</reference>
<dbReference type="STRING" id="1267766.WYH_00201"/>